<organism evidence="2 3">
    <name type="scientific">Liparis tanakae</name>
    <name type="common">Tanaka's snailfish</name>
    <dbReference type="NCBI Taxonomy" id="230148"/>
    <lineage>
        <taxon>Eukaryota</taxon>
        <taxon>Metazoa</taxon>
        <taxon>Chordata</taxon>
        <taxon>Craniata</taxon>
        <taxon>Vertebrata</taxon>
        <taxon>Euteleostomi</taxon>
        <taxon>Actinopterygii</taxon>
        <taxon>Neopterygii</taxon>
        <taxon>Teleostei</taxon>
        <taxon>Neoteleostei</taxon>
        <taxon>Acanthomorphata</taxon>
        <taxon>Eupercaria</taxon>
        <taxon>Perciformes</taxon>
        <taxon>Cottioidei</taxon>
        <taxon>Cottales</taxon>
        <taxon>Liparidae</taxon>
        <taxon>Liparis</taxon>
    </lineage>
</organism>
<accession>A0A4Z2GGE0</accession>
<evidence type="ECO:0000313" key="2">
    <source>
        <dbReference type="EMBL" id="TNN51732.1"/>
    </source>
</evidence>
<reference evidence="2 3" key="1">
    <citation type="submission" date="2019-03" db="EMBL/GenBank/DDBJ databases">
        <title>First draft genome of Liparis tanakae, snailfish: a comprehensive survey of snailfish specific genes.</title>
        <authorList>
            <person name="Kim W."/>
            <person name="Song I."/>
            <person name="Jeong J.-H."/>
            <person name="Kim D."/>
            <person name="Kim S."/>
            <person name="Ryu S."/>
            <person name="Song J.Y."/>
            <person name="Lee S.K."/>
        </authorList>
    </citation>
    <scope>NUCLEOTIDE SEQUENCE [LARGE SCALE GENOMIC DNA]</scope>
    <source>
        <tissue evidence="2">Muscle</tissue>
    </source>
</reference>
<dbReference type="AlphaFoldDB" id="A0A4Z2GGE0"/>
<keyword evidence="3" id="KW-1185">Reference proteome</keyword>
<sequence length="248" mass="27160">MNTFQWFLFPLKERKQLPKDQLSTCLCSSVALVLHIHRVIRGKSFGFMGDLTQSTDGTREPLQRAPDNGHQTCFPIERIGVFAPAVICMQTSGATRTQSRERARGHVHASEWAEIGPARITRLSVRGAAVSAAERIPAACDKHVTSTTAPEIMSGIMAADSGMTRRRQSGERNLEPLRTGSRHAGRRLGSSPRPLRSHEAAEAVGRVVDIGSFQFMADGFSGTITSWSCKKRSKKAVHRVSVQVTPSL</sequence>
<feature type="region of interest" description="Disordered" evidence="1">
    <location>
        <begin position="164"/>
        <end position="199"/>
    </location>
</feature>
<dbReference type="Proteomes" id="UP000314294">
    <property type="component" value="Unassembled WGS sequence"/>
</dbReference>
<comment type="caution">
    <text evidence="2">The sequence shown here is derived from an EMBL/GenBank/DDBJ whole genome shotgun (WGS) entry which is preliminary data.</text>
</comment>
<name>A0A4Z2GGE0_9TELE</name>
<evidence type="ECO:0000313" key="3">
    <source>
        <dbReference type="Proteomes" id="UP000314294"/>
    </source>
</evidence>
<gene>
    <name evidence="2" type="ORF">EYF80_038082</name>
</gene>
<dbReference type="EMBL" id="SRLO01000572">
    <property type="protein sequence ID" value="TNN51732.1"/>
    <property type="molecule type" value="Genomic_DNA"/>
</dbReference>
<protein>
    <submittedName>
        <fullName evidence="2">Uncharacterized protein</fullName>
    </submittedName>
</protein>
<evidence type="ECO:0000256" key="1">
    <source>
        <dbReference type="SAM" id="MobiDB-lite"/>
    </source>
</evidence>
<proteinExistence type="predicted"/>